<feature type="transmembrane region" description="Helical" evidence="8">
    <location>
        <begin position="498"/>
        <end position="517"/>
    </location>
</feature>
<dbReference type="HAMAP" id="MF_02078">
    <property type="entry name" value="MurJ_MviN"/>
    <property type="match status" value="1"/>
</dbReference>
<dbReference type="CDD" id="cd13123">
    <property type="entry name" value="MATE_MurJ_like"/>
    <property type="match status" value="1"/>
</dbReference>
<comment type="subcellular location">
    <subcellularLocation>
        <location evidence="1 8">Cell membrane</location>
        <topology evidence="1 8">Multi-pass membrane protein</topology>
    </subcellularLocation>
</comment>
<dbReference type="InterPro" id="IPR004268">
    <property type="entry name" value="MurJ"/>
</dbReference>
<feature type="transmembrane region" description="Helical" evidence="8">
    <location>
        <begin position="12"/>
        <end position="34"/>
    </location>
</feature>
<keyword evidence="6 8" id="KW-1133">Transmembrane helix</keyword>
<dbReference type="UniPathway" id="UPA00219"/>
<evidence type="ECO:0000256" key="4">
    <source>
        <dbReference type="ARBA" id="ARBA00022960"/>
    </source>
</evidence>
<dbReference type="EMBL" id="JAFLCK010000021">
    <property type="protein sequence ID" value="MBN8661513.1"/>
    <property type="molecule type" value="Genomic_DNA"/>
</dbReference>
<keyword evidence="4 8" id="KW-0133">Cell shape</keyword>
<feature type="transmembrane region" description="Helical" evidence="8">
    <location>
        <begin position="46"/>
        <end position="68"/>
    </location>
</feature>
<comment type="caution">
    <text evidence="10">The sequence shown here is derived from an EMBL/GenBank/DDBJ whole genome shotgun (WGS) entry which is preliminary data.</text>
</comment>
<dbReference type="GO" id="GO:0015648">
    <property type="term" value="F:lipid-linked peptidoglycan transporter activity"/>
    <property type="evidence" value="ECO:0007669"/>
    <property type="project" value="UniProtKB-UniRule"/>
</dbReference>
<gene>
    <name evidence="8 10" type="primary">murJ</name>
    <name evidence="10" type="ORF">J0M35_14200</name>
</gene>
<keyword evidence="8 9" id="KW-0961">Cell wall biogenesis/degradation</keyword>
<dbReference type="NCBIfam" id="TIGR01695">
    <property type="entry name" value="murJ_mviN"/>
    <property type="match status" value="1"/>
</dbReference>
<dbReference type="PIRSF" id="PIRSF002869">
    <property type="entry name" value="MviN"/>
    <property type="match status" value="1"/>
</dbReference>
<evidence type="ECO:0000256" key="8">
    <source>
        <dbReference type="HAMAP-Rule" id="MF_02078"/>
    </source>
</evidence>
<comment type="function">
    <text evidence="8 9">Involved in peptidoglycan biosynthesis. Transports lipid-linked peptidoglycan precursors from the inner to the outer leaflet of the cytoplasmic membrane.</text>
</comment>
<feature type="transmembrane region" description="Helical" evidence="8">
    <location>
        <begin position="395"/>
        <end position="415"/>
    </location>
</feature>
<feature type="transmembrane region" description="Helical" evidence="8">
    <location>
        <begin position="456"/>
        <end position="478"/>
    </location>
</feature>
<evidence type="ECO:0000256" key="6">
    <source>
        <dbReference type="ARBA" id="ARBA00022989"/>
    </source>
</evidence>
<feature type="transmembrane region" description="Helical" evidence="8">
    <location>
        <begin position="326"/>
        <end position="350"/>
    </location>
</feature>
<dbReference type="GO" id="GO:0008360">
    <property type="term" value="P:regulation of cell shape"/>
    <property type="evidence" value="ECO:0007669"/>
    <property type="project" value="UniProtKB-UniRule"/>
</dbReference>
<keyword evidence="7 8" id="KW-0472">Membrane</keyword>
<feature type="transmembrane region" description="Helical" evidence="8">
    <location>
        <begin position="421"/>
        <end position="444"/>
    </location>
</feature>
<accession>A0A8J7TNZ8</accession>
<dbReference type="GO" id="GO:0005886">
    <property type="term" value="C:plasma membrane"/>
    <property type="evidence" value="ECO:0007669"/>
    <property type="project" value="UniProtKB-SubCell"/>
</dbReference>
<dbReference type="PANTHER" id="PTHR43486">
    <property type="entry name" value="LIPID II FLIPPASE MURJ-RELATED"/>
    <property type="match status" value="1"/>
</dbReference>
<evidence type="ECO:0000256" key="7">
    <source>
        <dbReference type="ARBA" id="ARBA00023136"/>
    </source>
</evidence>
<reference evidence="10" key="1">
    <citation type="submission" date="2021-02" db="EMBL/GenBank/DDBJ databases">
        <title>Genome-Resolved Metagenomics of a Microbial Community Performing Photosynthetic Biological Nutrient Removal.</title>
        <authorList>
            <person name="Mcdaniel E.A."/>
        </authorList>
    </citation>
    <scope>NUCLEOTIDE SEQUENCE</scope>
    <source>
        <strain evidence="10">UWPOB_OBS1</strain>
    </source>
</reference>
<dbReference type="GO" id="GO:0009252">
    <property type="term" value="P:peptidoglycan biosynthetic process"/>
    <property type="evidence" value="ECO:0007669"/>
    <property type="project" value="UniProtKB-UniRule"/>
</dbReference>
<evidence type="ECO:0000313" key="10">
    <source>
        <dbReference type="EMBL" id="MBN8661513.1"/>
    </source>
</evidence>
<keyword evidence="8 9" id="KW-0813">Transport</keyword>
<feature type="transmembrane region" description="Helical" evidence="8">
    <location>
        <begin position="198"/>
        <end position="220"/>
    </location>
</feature>
<sequence length="531" mass="57728">MSTDKKQSLGKTFSLVALLTSASKFVGLARDIFLTKSFGTSMVSDAFNFATLFTGNILVLFGGLGGPFHSSCVAVLTPRKDSGECGRLTMQLLVWTAIIMGLISIAVFFLAPYIVPLVAPGSGDIVQRERLWQETTSQLRIMSPLILIAGLVGIGCGVSNTYNQFFWPSMAPAVASIAMIIACLFVDPDAAQRDKQGYLLALGALIGAIGQLLVQLPGMLKATPTFKGLKVFTSLEPGTKEYLHMLWPATISTSIGYLYSYVDAFFASTLQEGAWTGLITANRLVQLPLGVLLTAMLVPILPRFTMQVAEGKIDDLKVELRKSLNLLWFLALPMSAILLAVPTPIVRLLFERGQFDAHSTALVTVVLLYLVPSIFFYVARDLITRVFYAHKDSKTPYHVGLCAIGVKLLITWLMVRQFNLGLGGVALSTSLITVFNLSLLSFFLRRKIGRLGASKLVKPVAAMLFASLACALSTAYLYRLTSPTLLQFNPGLLGQGLALALAAGLGGLIYLAICYLFKIEEINYLIKRLRK</sequence>
<evidence type="ECO:0000256" key="3">
    <source>
        <dbReference type="ARBA" id="ARBA00022692"/>
    </source>
</evidence>
<dbReference type="Proteomes" id="UP000664277">
    <property type="component" value="Unassembled WGS sequence"/>
</dbReference>
<protein>
    <recommendedName>
        <fullName evidence="8">Probable lipid II flippase MurJ</fullName>
    </recommendedName>
</protein>
<feature type="transmembrane region" description="Helical" evidence="8">
    <location>
        <begin position="285"/>
        <end position="305"/>
    </location>
</feature>
<keyword evidence="3 8" id="KW-0812">Transmembrane</keyword>
<evidence type="ECO:0000256" key="1">
    <source>
        <dbReference type="ARBA" id="ARBA00004651"/>
    </source>
</evidence>
<dbReference type="GO" id="GO:0071555">
    <property type="term" value="P:cell wall organization"/>
    <property type="evidence" value="ECO:0007669"/>
    <property type="project" value="UniProtKB-UniRule"/>
</dbReference>
<feature type="transmembrane region" description="Helical" evidence="8">
    <location>
        <begin position="166"/>
        <end position="186"/>
    </location>
</feature>
<evidence type="ECO:0000313" key="11">
    <source>
        <dbReference type="Proteomes" id="UP000664277"/>
    </source>
</evidence>
<comment type="pathway">
    <text evidence="8">Cell wall biogenesis; peptidoglycan biosynthesis.</text>
</comment>
<feature type="transmembrane region" description="Helical" evidence="8">
    <location>
        <begin position="88"/>
        <end position="118"/>
    </location>
</feature>
<evidence type="ECO:0000256" key="9">
    <source>
        <dbReference type="PIRNR" id="PIRNR002869"/>
    </source>
</evidence>
<proteinExistence type="inferred from homology"/>
<dbReference type="PANTHER" id="PTHR43486:SF1">
    <property type="entry name" value="LIPID II FLIPPASE MURJ-RELATED"/>
    <property type="match status" value="1"/>
</dbReference>
<keyword evidence="5 8" id="KW-0573">Peptidoglycan synthesis</keyword>
<keyword evidence="2 8" id="KW-1003">Cell membrane</keyword>
<name>A0A8J7TNZ8_9BACT</name>
<evidence type="ECO:0000256" key="5">
    <source>
        <dbReference type="ARBA" id="ARBA00022984"/>
    </source>
</evidence>
<dbReference type="AlphaFoldDB" id="A0A8J7TNZ8"/>
<dbReference type="PRINTS" id="PR01806">
    <property type="entry name" value="VIRFACTRMVIN"/>
</dbReference>
<organism evidence="10 11">
    <name type="scientific">Candidatus Obscuribacter phosphatis</name>
    <dbReference type="NCBI Taxonomy" id="1906157"/>
    <lineage>
        <taxon>Bacteria</taxon>
        <taxon>Bacillati</taxon>
        <taxon>Candidatus Melainabacteria</taxon>
        <taxon>Candidatus Obscuribacterales</taxon>
        <taxon>Candidatus Obscuribacteraceae</taxon>
        <taxon>Candidatus Obscuribacter</taxon>
    </lineage>
</organism>
<dbReference type="Pfam" id="PF03023">
    <property type="entry name" value="MurJ"/>
    <property type="match status" value="1"/>
</dbReference>
<comment type="similarity">
    <text evidence="8 9">Belongs to the MurJ/MviN family.</text>
</comment>
<feature type="transmembrane region" description="Helical" evidence="8">
    <location>
        <begin position="362"/>
        <end position="383"/>
    </location>
</feature>
<evidence type="ECO:0000256" key="2">
    <source>
        <dbReference type="ARBA" id="ARBA00022475"/>
    </source>
</evidence>